<proteinExistence type="predicted"/>
<evidence type="ECO:0000313" key="1">
    <source>
        <dbReference type="EMBL" id="GFM35615.1"/>
    </source>
</evidence>
<accession>A0A7J0BR55</accession>
<dbReference type="AlphaFoldDB" id="A0A7J0BR55"/>
<organism evidence="1 2">
    <name type="scientific">Desulfovibrio psychrotolerans</name>
    <dbReference type="NCBI Taxonomy" id="415242"/>
    <lineage>
        <taxon>Bacteria</taxon>
        <taxon>Pseudomonadati</taxon>
        <taxon>Thermodesulfobacteriota</taxon>
        <taxon>Desulfovibrionia</taxon>
        <taxon>Desulfovibrionales</taxon>
        <taxon>Desulfovibrionaceae</taxon>
        <taxon>Desulfovibrio</taxon>
    </lineage>
</organism>
<comment type="caution">
    <text evidence="1">The sequence shown here is derived from an EMBL/GenBank/DDBJ whole genome shotgun (WGS) entry which is preliminary data.</text>
</comment>
<protein>
    <submittedName>
        <fullName evidence="1">Uncharacterized protein</fullName>
    </submittedName>
</protein>
<reference evidence="1 2" key="1">
    <citation type="submission" date="2020-05" db="EMBL/GenBank/DDBJ databases">
        <title>Draft genome sequence of Desulfovibrio psychrotolerans JS1T.</title>
        <authorList>
            <person name="Ueno A."/>
            <person name="Tamazawa S."/>
            <person name="Tamamura S."/>
            <person name="Murakami T."/>
            <person name="Kiyama T."/>
            <person name="Inomata H."/>
            <person name="Amano Y."/>
            <person name="Miyakawa K."/>
            <person name="Tamaki H."/>
            <person name="Naganuma T."/>
            <person name="Kaneko K."/>
        </authorList>
    </citation>
    <scope>NUCLEOTIDE SEQUENCE [LARGE SCALE GENOMIC DNA]</scope>
    <source>
        <strain evidence="1 2">JS1</strain>
    </source>
</reference>
<gene>
    <name evidence="1" type="ORF">DSM19430T_02990</name>
</gene>
<name>A0A7J0BR55_9BACT</name>
<keyword evidence="2" id="KW-1185">Reference proteome</keyword>
<dbReference type="EMBL" id="BLVP01000001">
    <property type="protein sequence ID" value="GFM35615.1"/>
    <property type="molecule type" value="Genomic_DNA"/>
</dbReference>
<dbReference type="Proteomes" id="UP000503820">
    <property type="component" value="Unassembled WGS sequence"/>
</dbReference>
<evidence type="ECO:0000313" key="2">
    <source>
        <dbReference type="Proteomes" id="UP000503820"/>
    </source>
</evidence>
<sequence>MNNDVALEDVRFIKKITVGSTNPNLQATDAERDRQVSELNRCLNEVPRGRIIGRDVSFGVYSVGEHQVVMQATTYHVGFPRKPSWDE</sequence>